<keyword evidence="2 7" id="KW-0813">Transport</keyword>
<dbReference type="Proteomes" id="UP000569951">
    <property type="component" value="Unassembled WGS sequence"/>
</dbReference>
<evidence type="ECO:0000256" key="3">
    <source>
        <dbReference type="ARBA" id="ARBA00022475"/>
    </source>
</evidence>
<dbReference type="EMBL" id="JACHHG010000009">
    <property type="protein sequence ID" value="MBB6099107.1"/>
    <property type="molecule type" value="Genomic_DNA"/>
</dbReference>
<reference evidence="9 10" key="1">
    <citation type="submission" date="2020-08" db="EMBL/GenBank/DDBJ databases">
        <title>Genomic Encyclopedia of Type Strains, Phase IV (KMG-IV): sequencing the most valuable type-strain genomes for metagenomic binning, comparative biology and taxonomic classification.</title>
        <authorList>
            <person name="Goeker M."/>
        </authorList>
    </citation>
    <scope>NUCLEOTIDE SEQUENCE [LARGE SCALE GENOMIC DNA]</scope>
    <source>
        <strain evidence="9 10">DSM 21458</strain>
    </source>
</reference>
<proteinExistence type="inferred from homology"/>
<keyword evidence="6 7" id="KW-0472">Membrane</keyword>
<keyword evidence="5 7" id="KW-1133">Transmembrane helix</keyword>
<comment type="subcellular location">
    <subcellularLocation>
        <location evidence="1 7">Cell membrane</location>
        <topology evidence="1 7">Multi-pass membrane protein</topology>
    </subcellularLocation>
</comment>
<feature type="transmembrane region" description="Helical" evidence="7">
    <location>
        <begin position="61"/>
        <end position="86"/>
    </location>
</feature>
<comment type="similarity">
    <text evidence="7">Belongs to the binding-protein-dependent transport system permease family.</text>
</comment>
<keyword evidence="10" id="KW-1185">Reference proteome</keyword>
<evidence type="ECO:0000256" key="6">
    <source>
        <dbReference type="ARBA" id="ARBA00023136"/>
    </source>
</evidence>
<accession>A0A841I0C2</accession>
<evidence type="ECO:0000256" key="7">
    <source>
        <dbReference type="RuleBase" id="RU363032"/>
    </source>
</evidence>
<gene>
    <name evidence="9" type="ORF">HNR42_002543</name>
</gene>
<dbReference type="PANTHER" id="PTHR43744">
    <property type="entry name" value="ABC TRANSPORTER PERMEASE PROTEIN MG189-RELATED-RELATED"/>
    <property type="match status" value="1"/>
</dbReference>
<organism evidence="9 10">
    <name type="scientific">Deinobacterium chartae</name>
    <dbReference type="NCBI Taxonomy" id="521158"/>
    <lineage>
        <taxon>Bacteria</taxon>
        <taxon>Thermotogati</taxon>
        <taxon>Deinococcota</taxon>
        <taxon>Deinococci</taxon>
        <taxon>Deinococcales</taxon>
        <taxon>Deinococcaceae</taxon>
        <taxon>Deinobacterium</taxon>
    </lineage>
</organism>
<dbReference type="InterPro" id="IPR035906">
    <property type="entry name" value="MetI-like_sf"/>
</dbReference>
<dbReference type="GO" id="GO:0055085">
    <property type="term" value="P:transmembrane transport"/>
    <property type="evidence" value="ECO:0007669"/>
    <property type="project" value="InterPro"/>
</dbReference>
<feature type="transmembrane region" description="Helical" evidence="7">
    <location>
        <begin position="223"/>
        <end position="244"/>
    </location>
</feature>
<feature type="domain" description="ABC transmembrane type-1" evidence="8">
    <location>
        <begin position="61"/>
        <end position="244"/>
    </location>
</feature>
<dbReference type="SUPFAM" id="SSF161098">
    <property type="entry name" value="MetI-like"/>
    <property type="match status" value="1"/>
</dbReference>
<name>A0A841I0C2_9DEIO</name>
<sequence>MSVLRKALTAVVVALVLVPLLWLAYSAFLPREALYSGQPLTLRLSFENFRNLAPLGLERPLVVSLLASSAVVLLQLMIALPAAYALRSGARMLGLFLLALAIPAELLLVPLYGLLQSLKLLATPWALVLPFAASPFAVFLLYQGLLRQPWAYVEAARIDGAGELTIMTRIMAPLLRAELAAAGVLAFAAHWNLVLYPRVVAPETYPTVQVALANLLRSSGNDWGLLGAAALVTSLPIVLLYFAFEKQISKTFQGGIK</sequence>
<feature type="transmembrane region" description="Helical" evidence="7">
    <location>
        <begin position="174"/>
        <end position="193"/>
    </location>
</feature>
<dbReference type="PROSITE" id="PS50928">
    <property type="entry name" value="ABC_TM1"/>
    <property type="match status" value="1"/>
</dbReference>
<evidence type="ECO:0000313" key="10">
    <source>
        <dbReference type="Proteomes" id="UP000569951"/>
    </source>
</evidence>
<evidence type="ECO:0000256" key="4">
    <source>
        <dbReference type="ARBA" id="ARBA00022692"/>
    </source>
</evidence>
<keyword evidence="3" id="KW-1003">Cell membrane</keyword>
<evidence type="ECO:0000313" key="9">
    <source>
        <dbReference type="EMBL" id="MBB6099107.1"/>
    </source>
</evidence>
<protein>
    <submittedName>
        <fullName evidence="9">Multiple sugar transport system permease protein</fullName>
    </submittedName>
</protein>
<dbReference type="RefSeq" id="WP_183987859.1">
    <property type="nucleotide sequence ID" value="NZ_JACHHG010000009.1"/>
</dbReference>
<evidence type="ECO:0000256" key="2">
    <source>
        <dbReference type="ARBA" id="ARBA00022448"/>
    </source>
</evidence>
<evidence type="ECO:0000256" key="5">
    <source>
        <dbReference type="ARBA" id="ARBA00022989"/>
    </source>
</evidence>
<evidence type="ECO:0000256" key="1">
    <source>
        <dbReference type="ARBA" id="ARBA00004651"/>
    </source>
</evidence>
<dbReference type="AlphaFoldDB" id="A0A841I0C2"/>
<dbReference type="CDD" id="cd06261">
    <property type="entry name" value="TM_PBP2"/>
    <property type="match status" value="1"/>
</dbReference>
<dbReference type="Pfam" id="PF00528">
    <property type="entry name" value="BPD_transp_1"/>
    <property type="match status" value="1"/>
</dbReference>
<feature type="transmembrane region" description="Helical" evidence="7">
    <location>
        <begin position="121"/>
        <end position="142"/>
    </location>
</feature>
<dbReference type="GO" id="GO:0005886">
    <property type="term" value="C:plasma membrane"/>
    <property type="evidence" value="ECO:0007669"/>
    <property type="project" value="UniProtKB-SubCell"/>
</dbReference>
<dbReference type="PANTHER" id="PTHR43744:SF8">
    <property type="entry name" value="SN-GLYCEROL-3-PHOSPHATE TRANSPORT SYSTEM PERMEASE PROTEIN UGPE"/>
    <property type="match status" value="1"/>
</dbReference>
<keyword evidence="4 7" id="KW-0812">Transmembrane</keyword>
<comment type="caution">
    <text evidence="9">The sequence shown here is derived from an EMBL/GenBank/DDBJ whole genome shotgun (WGS) entry which is preliminary data.</text>
</comment>
<feature type="transmembrane region" description="Helical" evidence="7">
    <location>
        <begin position="93"/>
        <end position="115"/>
    </location>
</feature>
<dbReference type="InterPro" id="IPR000515">
    <property type="entry name" value="MetI-like"/>
</dbReference>
<keyword evidence="9" id="KW-0762">Sugar transport</keyword>
<evidence type="ECO:0000259" key="8">
    <source>
        <dbReference type="PROSITE" id="PS50928"/>
    </source>
</evidence>
<dbReference type="Gene3D" id="1.10.3720.10">
    <property type="entry name" value="MetI-like"/>
    <property type="match status" value="1"/>
</dbReference>